<feature type="region of interest" description="Disordered" evidence="1">
    <location>
        <begin position="44"/>
        <end position="73"/>
    </location>
</feature>
<accession>A0A409W836</accession>
<proteinExistence type="predicted"/>
<evidence type="ECO:0000313" key="3">
    <source>
        <dbReference type="Proteomes" id="UP000284706"/>
    </source>
</evidence>
<dbReference type="EMBL" id="NHYE01005322">
    <property type="protein sequence ID" value="PPQ74687.1"/>
    <property type="molecule type" value="Genomic_DNA"/>
</dbReference>
<dbReference type="Proteomes" id="UP000284706">
    <property type="component" value="Unassembled WGS sequence"/>
</dbReference>
<organism evidence="2 3">
    <name type="scientific">Gymnopilus dilepis</name>
    <dbReference type="NCBI Taxonomy" id="231916"/>
    <lineage>
        <taxon>Eukaryota</taxon>
        <taxon>Fungi</taxon>
        <taxon>Dikarya</taxon>
        <taxon>Basidiomycota</taxon>
        <taxon>Agaricomycotina</taxon>
        <taxon>Agaricomycetes</taxon>
        <taxon>Agaricomycetidae</taxon>
        <taxon>Agaricales</taxon>
        <taxon>Agaricineae</taxon>
        <taxon>Hymenogastraceae</taxon>
        <taxon>Gymnopilus</taxon>
    </lineage>
</organism>
<reference evidence="2 3" key="1">
    <citation type="journal article" date="2018" name="Evol. Lett.">
        <title>Horizontal gene cluster transfer increased hallucinogenic mushroom diversity.</title>
        <authorList>
            <person name="Reynolds H.T."/>
            <person name="Vijayakumar V."/>
            <person name="Gluck-Thaler E."/>
            <person name="Korotkin H.B."/>
            <person name="Matheny P.B."/>
            <person name="Slot J.C."/>
        </authorList>
    </citation>
    <scope>NUCLEOTIDE SEQUENCE [LARGE SCALE GENOMIC DNA]</scope>
    <source>
        <strain evidence="2 3">SRW20</strain>
    </source>
</reference>
<evidence type="ECO:0000256" key="1">
    <source>
        <dbReference type="SAM" id="MobiDB-lite"/>
    </source>
</evidence>
<gene>
    <name evidence="2" type="ORF">CVT26_007670</name>
</gene>
<name>A0A409W836_9AGAR</name>
<protein>
    <submittedName>
        <fullName evidence="2">Uncharacterized protein</fullName>
    </submittedName>
</protein>
<dbReference type="InParanoid" id="A0A409W836"/>
<keyword evidence="3" id="KW-1185">Reference proteome</keyword>
<comment type="caution">
    <text evidence="2">The sequence shown here is derived from an EMBL/GenBank/DDBJ whole genome shotgun (WGS) entry which is preliminary data.</text>
</comment>
<evidence type="ECO:0000313" key="2">
    <source>
        <dbReference type="EMBL" id="PPQ74687.1"/>
    </source>
</evidence>
<dbReference type="AlphaFoldDB" id="A0A409W836"/>
<sequence length="73" mass="8151">MSCRERVRKRGWKVGDKIQVVAWAEGSDLRRPSDLAGMKDAVAVGHRQQPEPATRDEEGTHHPLRAAPPTEKP</sequence>